<protein>
    <submittedName>
        <fullName evidence="1">Uncharacterized protein</fullName>
    </submittedName>
</protein>
<dbReference type="AlphaFoldDB" id="A0A6A4TMS3"/>
<reference evidence="1 2" key="1">
    <citation type="submission" date="2019-06" db="EMBL/GenBank/DDBJ databases">
        <title>Draft genomes of female and male turbot (Scophthalmus maximus).</title>
        <authorList>
            <person name="Xu H."/>
            <person name="Xu X.-W."/>
            <person name="Shao C."/>
            <person name="Chen S."/>
        </authorList>
    </citation>
    <scope>NUCLEOTIDE SEQUENCE [LARGE SCALE GENOMIC DNA]</scope>
    <source>
        <strain evidence="1">Ysfricsl-2016a</strain>
        <tissue evidence="1">Blood</tissue>
    </source>
</reference>
<name>A0A6A4TMS3_SCOMX</name>
<evidence type="ECO:0000313" key="2">
    <source>
        <dbReference type="Proteomes" id="UP000438429"/>
    </source>
</evidence>
<dbReference type="Proteomes" id="UP000438429">
    <property type="component" value="Unassembled WGS sequence"/>
</dbReference>
<sequence length="74" mass="8236">MELFSIAAEEAIRKFFMERHISFVCPPPGAHCQALSSSSVMNECRAQTAQSEIKRSRCAAVSSCHIVHTVLRLE</sequence>
<evidence type="ECO:0000313" key="1">
    <source>
        <dbReference type="EMBL" id="KAF0046139.1"/>
    </source>
</evidence>
<comment type="caution">
    <text evidence="1">The sequence shown here is derived from an EMBL/GenBank/DDBJ whole genome shotgun (WGS) entry which is preliminary data.</text>
</comment>
<dbReference type="EMBL" id="VEVO01000002">
    <property type="protein sequence ID" value="KAF0046139.1"/>
    <property type="molecule type" value="Genomic_DNA"/>
</dbReference>
<accession>A0A6A4TMS3</accession>
<organism evidence="1 2">
    <name type="scientific">Scophthalmus maximus</name>
    <name type="common">Turbot</name>
    <name type="synonym">Psetta maxima</name>
    <dbReference type="NCBI Taxonomy" id="52904"/>
    <lineage>
        <taxon>Eukaryota</taxon>
        <taxon>Metazoa</taxon>
        <taxon>Chordata</taxon>
        <taxon>Craniata</taxon>
        <taxon>Vertebrata</taxon>
        <taxon>Euteleostomi</taxon>
        <taxon>Actinopterygii</taxon>
        <taxon>Neopterygii</taxon>
        <taxon>Teleostei</taxon>
        <taxon>Neoteleostei</taxon>
        <taxon>Acanthomorphata</taxon>
        <taxon>Carangaria</taxon>
        <taxon>Pleuronectiformes</taxon>
        <taxon>Pleuronectoidei</taxon>
        <taxon>Scophthalmidae</taxon>
        <taxon>Scophthalmus</taxon>
    </lineage>
</organism>
<proteinExistence type="predicted"/>
<gene>
    <name evidence="1" type="ORF">F2P81_002668</name>
</gene>